<dbReference type="Proteomes" id="UP000249789">
    <property type="component" value="Unassembled WGS sequence"/>
</dbReference>
<keyword evidence="3" id="KW-1185">Reference proteome</keyword>
<feature type="region of interest" description="Disordered" evidence="1">
    <location>
        <begin position="525"/>
        <end position="567"/>
    </location>
</feature>
<feature type="region of interest" description="Disordered" evidence="1">
    <location>
        <begin position="855"/>
        <end position="888"/>
    </location>
</feature>
<dbReference type="AlphaFoldDB" id="A0A8G1RYF6"/>
<dbReference type="RefSeq" id="XP_040803911.1">
    <property type="nucleotide sequence ID" value="XM_040949138.1"/>
</dbReference>
<sequence length="888" mass="97269">MARYDISALMGMRSNARIDVNRFSEEPWPPVNWTDPVRPCVGNLLRQHSTSVLSEQSINRSKNVSNFSGQSERTTAPPEPPLRSTSRQPSDPPCSHRVQNNSGFAQFLKEHTSPKHQRVTAGGRIVPMEAPPKMKLPTYQQQQKVGDDRKCSVVSAAENQNNLEQETLPTRDTANGIGASKHSSQSAGVPVNCIFPPYGSFDPYLQTLGQTPNLLSAAGPSGLLPSLAMPWPTDTQQLLEPEMQAPEYHIPAAPGFPMLNYASPCIWQPTLYDILSTPNPLPTFAPSIQPHPTISTASDFSAGSTASSGGATPLMSPFYSGYGMSCTPTAIHWHQLINGQAGMQPQQVTPAVMSTPLYQKSLDDATKEHDNLSAQLARLDRYMAMHTWDLDPQTKKLLVEQRVGLVKELDTVRIYREHLEYASAKIRMNTLGSHAGMSESAPPTGMYLAGNAANHPALFGQAICTSSSDSTVPTFAMPSLATAFLPQLSSHETGSSTPMPLMPWQGSTDYFGHLPGSVLQEANTSNKALTQSQRLKPRRPISIKVPPVDPKNDTTSDNKAQGAKANETSWTTCTKDLPPEVLQVYRQMGKIARQGDTLDGLLQDLKLAAEQPIKQTSGGYYQPSSSAINAIREQRVTTQSSEKAGPFKSKSADFSGPDYLRQRSSRDSRRYRNRPRSHEDVEKSHFVAVEEEDARSMLSYVSTTDSWATRAHRGEACHMKGMMLLIECGRTLMGICYRSAGSAKRPTTPFFEIPNSVTQLALMSGSGGIGNPRTAHRRSGPALADDPLQSRQRSNVESVKHSFSPLLAPCLIKDRGLAGPKSMALAVPQNVHAHGILPHFARVEDVPRKSRAAPMTGHEVNSEWQPHQLHDHKQKDNLWYKPDRGMGT</sequence>
<feature type="region of interest" description="Disordered" evidence="1">
    <location>
        <begin position="634"/>
        <end position="682"/>
    </location>
</feature>
<evidence type="ECO:0000256" key="1">
    <source>
        <dbReference type="SAM" id="MobiDB-lite"/>
    </source>
</evidence>
<dbReference type="VEuPathDB" id="FungiDB:BO72DRAFT_504146"/>
<feature type="compositionally biased region" description="Polar residues" evidence="1">
    <location>
        <begin position="51"/>
        <end position="74"/>
    </location>
</feature>
<evidence type="ECO:0000313" key="2">
    <source>
        <dbReference type="EMBL" id="RAK79901.1"/>
    </source>
</evidence>
<feature type="region of interest" description="Disordered" evidence="1">
    <location>
        <begin position="51"/>
        <end position="99"/>
    </location>
</feature>
<proteinExistence type="predicted"/>
<feature type="region of interest" description="Disordered" evidence="1">
    <location>
        <begin position="767"/>
        <end position="797"/>
    </location>
</feature>
<feature type="compositionally biased region" description="Basic and acidic residues" evidence="1">
    <location>
        <begin position="660"/>
        <end position="682"/>
    </location>
</feature>
<dbReference type="EMBL" id="KZ824631">
    <property type="protein sequence ID" value="RAK79901.1"/>
    <property type="molecule type" value="Genomic_DNA"/>
</dbReference>
<dbReference type="OrthoDB" id="5401902at2759"/>
<dbReference type="GeneID" id="63866471"/>
<organism evidence="2 3">
    <name type="scientific">Aspergillus fijiensis CBS 313.89</name>
    <dbReference type="NCBI Taxonomy" id="1448319"/>
    <lineage>
        <taxon>Eukaryota</taxon>
        <taxon>Fungi</taxon>
        <taxon>Dikarya</taxon>
        <taxon>Ascomycota</taxon>
        <taxon>Pezizomycotina</taxon>
        <taxon>Eurotiomycetes</taxon>
        <taxon>Eurotiomycetidae</taxon>
        <taxon>Eurotiales</taxon>
        <taxon>Aspergillaceae</taxon>
        <taxon>Aspergillus</taxon>
    </lineage>
</organism>
<protein>
    <submittedName>
        <fullName evidence="2">Uncharacterized protein</fullName>
    </submittedName>
</protein>
<evidence type="ECO:0000313" key="3">
    <source>
        <dbReference type="Proteomes" id="UP000249789"/>
    </source>
</evidence>
<accession>A0A8G1RYF6</accession>
<name>A0A8G1RYF6_9EURO</name>
<reference evidence="2 3" key="1">
    <citation type="submission" date="2018-02" db="EMBL/GenBank/DDBJ databases">
        <title>The genomes of Aspergillus section Nigri reveals drivers in fungal speciation.</title>
        <authorList>
            <consortium name="DOE Joint Genome Institute"/>
            <person name="Vesth T.C."/>
            <person name="Nybo J."/>
            <person name="Theobald S."/>
            <person name="Brandl J."/>
            <person name="Frisvad J.C."/>
            <person name="Nielsen K.F."/>
            <person name="Lyhne E.K."/>
            <person name="Kogle M.E."/>
            <person name="Kuo A."/>
            <person name="Riley R."/>
            <person name="Clum A."/>
            <person name="Nolan M."/>
            <person name="Lipzen A."/>
            <person name="Salamov A."/>
            <person name="Henrissat B."/>
            <person name="Wiebenga A."/>
            <person name="De vries R.P."/>
            <person name="Grigoriev I.V."/>
            <person name="Mortensen U.H."/>
            <person name="Andersen M.R."/>
            <person name="Baker S.E."/>
        </authorList>
    </citation>
    <scope>NUCLEOTIDE SEQUENCE [LARGE SCALE GENOMIC DNA]</scope>
    <source>
        <strain evidence="2 3">CBS 313.89</strain>
    </source>
</reference>
<gene>
    <name evidence="2" type="ORF">BO72DRAFT_504146</name>
</gene>
<feature type="compositionally biased region" description="Polar residues" evidence="1">
    <location>
        <begin position="525"/>
        <end position="534"/>
    </location>
</feature>
<feature type="compositionally biased region" description="Basic and acidic residues" evidence="1">
    <location>
        <begin position="868"/>
        <end position="888"/>
    </location>
</feature>